<protein>
    <submittedName>
        <fullName evidence="1">FAD-dependent thymidylate synthase</fullName>
    </submittedName>
</protein>
<evidence type="ECO:0000313" key="1">
    <source>
        <dbReference type="EMBL" id="TYB30906.1"/>
    </source>
</evidence>
<dbReference type="SUPFAM" id="SSF69796">
    <property type="entry name" value="Thymidylate synthase-complementing protein Thy1"/>
    <property type="match status" value="2"/>
</dbReference>
<dbReference type="PANTHER" id="PTHR34934">
    <property type="entry name" value="FLAVIN-DEPENDENT THYMIDYLATE SYNTHASE"/>
    <property type="match status" value="1"/>
</dbReference>
<dbReference type="CDD" id="cd20175">
    <property type="entry name" value="ThyX"/>
    <property type="match status" value="2"/>
</dbReference>
<dbReference type="AlphaFoldDB" id="A0A5D0MD31"/>
<dbReference type="PROSITE" id="PS51331">
    <property type="entry name" value="THYX"/>
    <property type="match status" value="2"/>
</dbReference>
<dbReference type="GO" id="GO:0050797">
    <property type="term" value="F:thymidylate synthase (FAD) activity"/>
    <property type="evidence" value="ECO:0007669"/>
    <property type="project" value="InterPro"/>
</dbReference>
<dbReference type="EMBL" id="VSIX01000065">
    <property type="protein sequence ID" value="TYB30906.1"/>
    <property type="molecule type" value="Genomic_DNA"/>
</dbReference>
<gene>
    <name evidence="1" type="ORF">FXF47_06905</name>
</gene>
<dbReference type="Gene3D" id="3.30.1360.170">
    <property type="match status" value="2"/>
</dbReference>
<dbReference type="InterPro" id="IPR001611">
    <property type="entry name" value="Leu-rich_rpt"/>
</dbReference>
<dbReference type="PANTHER" id="PTHR34934:SF1">
    <property type="entry name" value="FLAVIN-DEPENDENT THYMIDYLATE SYNTHASE"/>
    <property type="match status" value="1"/>
</dbReference>
<dbReference type="Proteomes" id="UP000324143">
    <property type="component" value="Unassembled WGS sequence"/>
</dbReference>
<evidence type="ECO:0000313" key="2">
    <source>
        <dbReference type="Proteomes" id="UP000324143"/>
    </source>
</evidence>
<sequence length="486" mass="57386">MEVGMKVKLAGLNIDYNLIKDIKGLLKSKKDSKKSLKENVLTPETLSAAYARISRSPLSVDELRQKAIEKVDKARKSNKKIVYDMGHGSIAEHAVFNIDLINVSRLASEYIQHHRLVSFTEKSQRYIKLEKDYIIPDEIKDDKDLVIEFKELIDQENQLYSYFYKKLMKYFSEKYPDMSKRKVQSKAKEDSRYILSLATTSQMGMTVNARNLEYMLRMFKASKIFEIQQLGKKLYELINPIVPSLILFNEPSEYDCKEWKNNFDYNFEEPEQNKHESVNLLNYDPEGEDEIIAGLLYQDSNYSFNTIMNNIKKVDKKEVLNKVWKNVDFYNRMDRAFEMANATFEFLLSSSAFAQLKRHRMSTQLKSDYDPALSVTIPSSIEEIGEEEKFLEMIDKIENFYQKIKKYDENAANYVLTNSHRRRVVMKANLREWYHFARLRSDKHAQWEIRALSYMVEDELKKIYPETTKIMMGKDKFKEKEISKNI</sequence>
<dbReference type="Pfam" id="PF02511">
    <property type="entry name" value="Thy1"/>
    <property type="match status" value="2"/>
</dbReference>
<dbReference type="GO" id="GO:0070402">
    <property type="term" value="F:NADPH binding"/>
    <property type="evidence" value="ECO:0007669"/>
    <property type="project" value="TreeGrafter"/>
</dbReference>
<dbReference type="GO" id="GO:0004799">
    <property type="term" value="F:thymidylate synthase activity"/>
    <property type="evidence" value="ECO:0007669"/>
    <property type="project" value="TreeGrafter"/>
</dbReference>
<organism evidence="1 2">
    <name type="scientific">Candidatus Mcinerneyibacterium aminivorans</name>
    <dbReference type="NCBI Taxonomy" id="2703815"/>
    <lineage>
        <taxon>Bacteria</taxon>
        <taxon>Candidatus Macinerneyibacteriota</taxon>
        <taxon>Candidatus Mcinerneyibacteria</taxon>
        <taxon>Candidatus Mcinerneyibacteriales</taxon>
        <taxon>Candidatus Mcinerneyibacteriaceae</taxon>
        <taxon>Candidatus Mcinerneyibacterium</taxon>
    </lineage>
</organism>
<proteinExistence type="predicted"/>
<keyword evidence="2" id="KW-1185">Reference proteome</keyword>
<accession>A0A5D0MD31</accession>
<dbReference type="InterPro" id="IPR036098">
    <property type="entry name" value="Thymidylate_synthase_ThyX_sf"/>
</dbReference>
<comment type="caution">
    <text evidence="1">The sequence shown here is derived from an EMBL/GenBank/DDBJ whole genome shotgun (WGS) entry which is preliminary data.</text>
</comment>
<dbReference type="PROSITE" id="PS51450">
    <property type="entry name" value="LRR"/>
    <property type="match status" value="1"/>
</dbReference>
<dbReference type="GO" id="GO:0050660">
    <property type="term" value="F:flavin adenine dinucleotide binding"/>
    <property type="evidence" value="ECO:0007669"/>
    <property type="project" value="InterPro"/>
</dbReference>
<dbReference type="GO" id="GO:0006231">
    <property type="term" value="P:dTMP biosynthetic process"/>
    <property type="evidence" value="ECO:0007669"/>
    <property type="project" value="InterPro"/>
</dbReference>
<name>A0A5D0MD31_9BACT</name>
<dbReference type="InterPro" id="IPR003669">
    <property type="entry name" value="Thymidylate_synthase_ThyX"/>
</dbReference>
<reference evidence="1" key="1">
    <citation type="submission" date="2019-08" db="EMBL/GenBank/DDBJ databases">
        <title>Genomic characterization of a novel candidate phylum (ARYD3) from a high temperature, high salinity tertiary oil reservoir in north central Oklahoma, USA.</title>
        <authorList>
            <person name="Youssef N.H."/>
            <person name="Yadav A."/>
            <person name="Elshahed M.S."/>
        </authorList>
    </citation>
    <scope>NUCLEOTIDE SEQUENCE [LARGE SCALE GENOMIC DNA]</scope>
    <source>
        <strain evidence="1">ARYD3</strain>
    </source>
</reference>